<feature type="compositionally biased region" description="Basic residues" evidence="1">
    <location>
        <begin position="199"/>
        <end position="219"/>
    </location>
</feature>
<reference evidence="2 3" key="1">
    <citation type="journal article" date="2023" name="Elife">
        <title>Identification of key yeast species and microbe-microbe interactions impacting larval growth of Drosophila in the wild.</title>
        <authorList>
            <person name="Mure A."/>
            <person name="Sugiura Y."/>
            <person name="Maeda R."/>
            <person name="Honda K."/>
            <person name="Sakurai N."/>
            <person name="Takahashi Y."/>
            <person name="Watada M."/>
            <person name="Katoh T."/>
            <person name="Gotoh A."/>
            <person name="Gotoh Y."/>
            <person name="Taniguchi I."/>
            <person name="Nakamura K."/>
            <person name="Hayashi T."/>
            <person name="Katayama T."/>
            <person name="Uemura T."/>
            <person name="Hattori Y."/>
        </authorList>
    </citation>
    <scope>NUCLEOTIDE SEQUENCE [LARGE SCALE GENOMIC DNA]</scope>
    <source>
        <strain evidence="2 3">SC-9</strain>
    </source>
</reference>
<comment type="caution">
    <text evidence="2">The sequence shown here is derived from an EMBL/GenBank/DDBJ whole genome shotgun (WGS) entry which is preliminary data.</text>
</comment>
<organism evidence="2 3">
    <name type="scientific">Saccharomycopsis crataegensis</name>
    <dbReference type="NCBI Taxonomy" id="43959"/>
    <lineage>
        <taxon>Eukaryota</taxon>
        <taxon>Fungi</taxon>
        <taxon>Dikarya</taxon>
        <taxon>Ascomycota</taxon>
        <taxon>Saccharomycotina</taxon>
        <taxon>Saccharomycetes</taxon>
        <taxon>Saccharomycopsidaceae</taxon>
        <taxon>Saccharomycopsis</taxon>
    </lineage>
</organism>
<dbReference type="GeneID" id="90073905"/>
<gene>
    <name evidence="2" type="ORF">DASC09_032550</name>
</gene>
<proteinExistence type="predicted"/>
<evidence type="ECO:0000313" key="2">
    <source>
        <dbReference type="EMBL" id="GMM35930.1"/>
    </source>
</evidence>
<sequence length="235" mass="27411">MSDSETSDTEYQLPTNLDFEFVDTTKPIKEDEKPEEDQDEPIISNEETNDAPEEFFFPLFATESAPVTSETPSKDDESSRTGLMKVTLNDAVDDEPIIQSRPSTYYFPEYTEQQLLSFKLAAIEYDDIFSNTFDNRYTWRGTQRKVTDLKQYNAKIDEASQKLKKKAQMRPSLKTRKNRILAKKNVKLRKQSIKDLEKKHQKMINQKKKRGGKKNKKKKDGQTATQTKKPEYRTE</sequence>
<dbReference type="Proteomes" id="UP001360560">
    <property type="component" value="Unassembled WGS sequence"/>
</dbReference>
<name>A0AAV5QNN3_9ASCO</name>
<dbReference type="EMBL" id="BTFZ01000011">
    <property type="protein sequence ID" value="GMM35930.1"/>
    <property type="molecule type" value="Genomic_DNA"/>
</dbReference>
<dbReference type="Pfam" id="PF09428">
    <property type="entry name" value="DUF2011"/>
    <property type="match status" value="1"/>
</dbReference>
<protein>
    <submittedName>
        <fullName evidence="2">Uncharacterized protein</fullName>
    </submittedName>
</protein>
<evidence type="ECO:0000313" key="3">
    <source>
        <dbReference type="Proteomes" id="UP001360560"/>
    </source>
</evidence>
<feature type="region of interest" description="Disordered" evidence="1">
    <location>
        <begin position="1"/>
        <end position="81"/>
    </location>
</feature>
<accession>A0AAV5QNN3</accession>
<evidence type="ECO:0000256" key="1">
    <source>
        <dbReference type="SAM" id="MobiDB-lite"/>
    </source>
</evidence>
<keyword evidence="3" id="KW-1185">Reference proteome</keyword>
<dbReference type="InterPro" id="IPR018555">
    <property type="entry name" value="C630.06c-like"/>
</dbReference>
<dbReference type="RefSeq" id="XP_064852926.1">
    <property type="nucleotide sequence ID" value="XM_064996854.1"/>
</dbReference>
<feature type="region of interest" description="Disordered" evidence="1">
    <location>
        <begin position="191"/>
        <end position="235"/>
    </location>
</feature>
<dbReference type="AlphaFoldDB" id="A0AAV5QNN3"/>